<accession>A0A0W7Z0F9</accession>
<sequence>MKKQWYRTGVAVLGGTLLLGSLTACVPLVLGGGAVTTGMVATDRRTSGMIVEDERIEQKAAAKIREILPEGSRASVTSFNRTAMITGEVRTAAQKEALERAVASVENVRRVVNEVQVVPFVSSLSQRSKDAFITSKVKASFLDAKDLQANTIKVVTEQNVVYLMGIVTPRESKRAAEIARGVNGVSKVVRVFETISEDDLANYKAREEALEKQGTAAPAVQAAEPVVEITPVK</sequence>
<evidence type="ECO:0000256" key="1">
    <source>
        <dbReference type="ARBA" id="ARBA00022729"/>
    </source>
</evidence>
<dbReference type="STRING" id="225992.B5M06_07150"/>
<dbReference type="Proteomes" id="UP000053300">
    <property type="component" value="Unassembled WGS sequence"/>
</dbReference>
<reference evidence="3 4" key="1">
    <citation type="submission" date="2015-12" db="EMBL/GenBank/DDBJ databases">
        <title>Complete genome sequence of a multi-drug resistant strain Acidovorax sp. 12322-1.</title>
        <authorList>
            <person name="Ming D."/>
            <person name="Wang M."/>
            <person name="Hu S."/>
            <person name="Zhou Y."/>
            <person name="Jiang T."/>
        </authorList>
    </citation>
    <scope>NUCLEOTIDE SEQUENCE [LARGE SCALE GENOMIC DNA]</scope>
    <source>
        <strain evidence="3 4">12322-1</strain>
    </source>
</reference>
<dbReference type="InterPro" id="IPR007055">
    <property type="entry name" value="BON_dom"/>
</dbReference>
<proteinExistence type="predicted"/>
<dbReference type="PANTHER" id="PTHR34606">
    <property type="entry name" value="BON DOMAIN-CONTAINING PROTEIN"/>
    <property type="match status" value="1"/>
</dbReference>
<name>A0A0W7Z0F9_9BURK</name>
<gene>
    <name evidence="3" type="ORF">AS359_03130</name>
</gene>
<evidence type="ECO:0000313" key="3">
    <source>
        <dbReference type="EMBL" id="KUF40527.1"/>
    </source>
</evidence>
<dbReference type="InterPro" id="IPR051686">
    <property type="entry name" value="Lipoprotein_DolP"/>
</dbReference>
<dbReference type="SMART" id="SM00749">
    <property type="entry name" value="BON"/>
    <property type="match status" value="1"/>
</dbReference>
<evidence type="ECO:0000313" key="4">
    <source>
        <dbReference type="Proteomes" id="UP000053300"/>
    </source>
</evidence>
<dbReference type="InterPro" id="IPR014004">
    <property type="entry name" value="Transpt-assoc_nodulatn_dom_bac"/>
</dbReference>
<protein>
    <submittedName>
        <fullName evidence="3">Transporter</fullName>
    </submittedName>
</protein>
<dbReference type="PANTHER" id="PTHR34606:SF4">
    <property type="entry name" value="OUTER MEMBRANE LIPOPROTEIN DOLP"/>
    <property type="match status" value="1"/>
</dbReference>
<dbReference type="Pfam" id="PF04972">
    <property type="entry name" value="BON"/>
    <property type="match status" value="2"/>
</dbReference>
<feature type="domain" description="BON" evidence="2">
    <location>
        <begin position="129"/>
        <end position="196"/>
    </location>
</feature>
<dbReference type="EMBL" id="LPXH01000027">
    <property type="protein sequence ID" value="KUF40527.1"/>
    <property type="molecule type" value="Genomic_DNA"/>
</dbReference>
<dbReference type="AlphaFoldDB" id="A0A0W7Z0F9"/>
<dbReference type="PROSITE" id="PS50914">
    <property type="entry name" value="BON"/>
    <property type="match status" value="2"/>
</dbReference>
<keyword evidence="4" id="KW-1185">Reference proteome</keyword>
<dbReference type="PROSITE" id="PS51257">
    <property type="entry name" value="PROKAR_LIPOPROTEIN"/>
    <property type="match status" value="1"/>
</dbReference>
<comment type="caution">
    <text evidence="3">The sequence shown here is derived from an EMBL/GenBank/DDBJ whole genome shotgun (WGS) entry which is preliminary data.</text>
</comment>
<feature type="domain" description="BON" evidence="2">
    <location>
        <begin position="52"/>
        <end position="119"/>
    </location>
</feature>
<organism evidence="3 4">
    <name type="scientific">Comamonas kerstersii</name>
    <dbReference type="NCBI Taxonomy" id="225992"/>
    <lineage>
        <taxon>Bacteria</taxon>
        <taxon>Pseudomonadati</taxon>
        <taxon>Pseudomonadota</taxon>
        <taxon>Betaproteobacteria</taxon>
        <taxon>Burkholderiales</taxon>
        <taxon>Comamonadaceae</taxon>
        <taxon>Comamonas</taxon>
    </lineage>
</organism>
<dbReference type="RefSeq" id="WP_058879970.1">
    <property type="nucleotide sequence ID" value="NZ_LPXH01000027.1"/>
</dbReference>
<evidence type="ECO:0000259" key="2">
    <source>
        <dbReference type="PROSITE" id="PS50914"/>
    </source>
</evidence>
<dbReference type="Gene3D" id="3.30.1340.30">
    <property type="match status" value="1"/>
</dbReference>
<keyword evidence="1" id="KW-0732">Signal</keyword>